<dbReference type="EMBL" id="CP036272">
    <property type="protein sequence ID" value="QDT60007.1"/>
    <property type="molecule type" value="Genomic_DNA"/>
</dbReference>
<sequence>MAPGTGETPTICLAFQVQLVIAGYELALSGLRWLGLYCCWSADRFVEGSPGLSPLKRRGIDDKGFLRLGYQ</sequence>
<reference evidence="1 2" key="1">
    <citation type="submission" date="2019-02" db="EMBL/GenBank/DDBJ databases">
        <title>Deep-cultivation of Planctomycetes and their phenomic and genomic characterization uncovers novel biology.</title>
        <authorList>
            <person name="Wiegand S."/>
            <person name="Jogler M."/>
            <person name="Boedeker C."/>
            <person name="Pinto D."/>
            <person name="Vollmers J."/>
            <person name="Rivas-Marin E."/>
            <person name="Kohn T."/>
            <person name="Peeters S.H."/>
            <person name="Heuer A."/>
            <person name="Rast P."/>
            <person name="Oberbeckmann S."/>
            <person name="Bunk B."/>
            <person name="Jeske O."/>
            <person name="Meyerdierks A."/>
            <person name="Storesund J.E."/>
            <person name="Kallscheuer N."/>
            <person name="Luecker S."/>
            <person name="Lage O.M."/>
            <person name="Pohl T."/>
            <person name="Merkel B.J."/>
            <person name="Hornburger P."/>
            <person name="Mueller R.-W."/>
            <person name="Bruemmer F."/>
            <person name="Labrenz M."/>
            <person name="Spormann A.M."/>
            <person name="Op den Camp H."/>
            <person name="Overmann J."/>
            <person name="Amann R."/>
            <person name="Jetten M.S.M."/>
            <person name="Mascher T."/>
            <person name="Medema M.H."/>
            <person name="Devos D.P."/>
            <person name="Kaster A.-K."/>
            <person name="Ovreas L."/>
            <person name="Rohde M."/>
            <person name="Galperin M.Y."/>
            <person name="Jogler C."/>
        </authorList>
    </citation>
    <scope>NUCLEOTIDE SEQUENCE [LARGE SCALE GENOMIC DNA]</scope>
    <source>
        <strain evidence="1 2">SV_7m_r</strain>
    </source>
</reference>
<dbReference type="AlphaFoldDB" id="A0A517SV48"/>
<name>A0A517SV48_9BACT</name>
<proteinExistence type="predicted"/>
<accession>A0A517SV48</accession>
<evidence type="ECO:0000313" key="1">
    <source>
        <dbReference type="EMBL" id="QDT60007.1"/>
    </source>
</evidence>
<organism evidence="1 2">
    <name type="scientific">Stieleria bergensis</name>
    <dbReference type="NCBI Taxonomy" id="2528025"/>
    <lineage>
        <taxon>Bacteria</taxon>
        <taxon>Pseudomonadati</taxon>
        <taxon>Planctomycetota</taxon>
        <taxon>Planctomycetia</taxon>
        <taxon>Pirellulales</taxon>
        <taxon>Pirellulaceae</taxon>
        <taxon>Stieleria</taxon>
    </lineage>
</organism>
<dbReference type="Proteomes" id="UP000315003">
    <property type="component" value="Chromosome"/>
</dbReference>
<protein>
    <submittedName>
        <fullName evidence="1">Uncharacterized protein</fullName>
    </submittedName>
</protein>
<keyword evidence="2" id="KW-1185">Reference proteome</keyword>
<gene>
    <name evidence="1" type="ORF">SV7mr_25230</name>
</gene>
<evidence type="ECO:0000313" key="2">
    <source>
        <dbReference type="Proteomes" id="UP000315003"/>
    </source>
</evidence>